<dbReference type="Proteomes" id="UP000094526">
    <property type="component" value="Unassembled WGS sequence"/>
</dbReference>
<sequence>MAASTDLTKWVKPDIPLLRALSHPAASGHGDEKVAAAAAGKKDAQGVPKVTHYVPVAVSTHAIKPPGRGEVNERGVTGSKRTA</sequence>
<reference evidence="3" key="1">
    <citation type="submission" date="2015-07" db="EMBL/GenBank/DDBJ databases">
        <authorList>
            <person name="Teixeira M.M."/>
            <person name="Souza R.C."/>
            <person name="Almeida L.G."/>
            <person name="Vicente V.A."/>
            <person name="de Hoog S."/>
            <person name="Bocca A.L."/>
            <person name="de Almeida S.R."/>
            <person name="Vasconcelos A.T."/>
            <person name="Felipe M.S."/>
        </authorList>
    </citation>
    <scope>NUCLEOTIDE SEQUENCE [LARGE SCALE GENOMIC DNA]</scope>
    <source>
        <strain evidence="3">KSF</strain>
    </source>
</reference>
<gene>
    <name evidence="2" type="ORF">CLCR_03200</name>
</gene>
<evidence type="ECO:0000313" key="3">
    <source>
        <dbReference type="Proteomes" id="UP000094526"/>
    </source>
</evidence>
<evidence type="ECO:0000313" key="2">
    <source>
        <dbReference type="EMBL" id="OCT55004.1"/>
    </source>
</evidence>
<name>A0A1C1D2P9_9EURO</name>
<dbReference type="EMBL" id="LGRB01000003">
    <property type="protein sequence ID" value="OCT55004.1"/>
    <property type="molecule type" value="Genomic_DNA"/>
</dbReference>
<evidence type="ECO:0000256" key="1">
    <source>
        <dbReference type="SAM" id="MobiDB-lite"/>
    </source>
</evidence>
<protein>
    <submittedName>
        <fullName evidence="2">Uncharacterized protein</fullName>
    </submittedName>
</protein>
<dbReference type="VEuPathDB" id="FungiDB:CLCR_03200"/>
<organism evidence="2 3">
    <name type="scientific">Cladophialophora carrionii</name>
    <dbReference type="NCBI Taxonomy" id="86049"/>
    <lineage>
        <taxon>Eukaryota</taxon>
        <taxon>Fungi</taxon>
        <taxon>Dikarya</taxon>
        <taxon>Ascomycota</taxon>
        <taxon>Pezizomycotina</taxon>
        <taxon>Eurotiomycetes</taxon>
        <taxon>Chaetothyriomycetidae</taxon>
        <taxon>Chaetothyriales</taxon>
        <taxon>Herpotrichiellaceae</taxon>
        <taxon>Cladophialophora</taxon>
    </lineage>
</organism>
<feature type="compositionally biased region" description="Basic and acidic residues" evidence="1">
    <location>
        <begin position="29"/>
        <end position="44"/>
    </location>
</feature>
<proteinExistence type="predicted"/>
<keyword evidence="3" id="KW-1185">Reference proteome</keyword>
<dbReference type="AlphaFoldDB" id="A0A1C1D2P9"/>
<accession>A0A1C1D2P9</accession>
<comment type="caution">
    <text evidence="2">The sequence shown here is derived from an EMBL/GenBank/DDBJ whole genome shotgun (WGS) entry which is preliminary data.</text>
</comment>
<feature type="region of interest" description="Disordered" evidence="1">
    <location>
        <begin position="24"/>
        <end position="46"/>
    </location>
</feature>
<feature type="region of interest" description="Disordered" evidence="1">
    <location>
        <begin position="58"/>
        <end position="83"/>
    </location>
</feature>